<gene>
    <name evidence="1" type="primary">vif</name>
</gene>
<dbReference type="EMBL" id="MH374287">
    <property type="protein sequence ID" value="AYG99052.1"/>
    <property type="molecule type" value="Genomic_RNA"/>
</dbReference>
<name>A0A455LJE7_CAEV</name>
<organism evidence="1">
    <name type="scientific">Small ruminant lentivirus</name>
    <dbReference type="NCBI Taxonomy" id="254355"/>
    <lineage>
        <taxon>Viruses</taxon>
        <taxon>Riboviria</taxon>
        <taxon>Pararnavirae</taxon>
        <taxon>Artverviricota</taxon>
        <taxon>Revtraviricetes</taxon>
        <taxon>Ortervirales</taxon>
        <taxon>Retroviridae</taxon>
        <taxon>Orthoretrovirinae</taxon>
        <taxon>Lentivirus</taxon>
        <taxon>Lentivirus capartenc</taxon>
        <taxon>Caprine arthritis encephalitis virus</taxon>
    </lineage>
</organism>
<protein>
    <submittedName>
        <fullName evidence="1">Vif protein</fullName>
    </submittedName>
</protein>
<sequence length="230" mass="28342">MSNSYHRRKIYKKNEKRKIGPQLPIWAWKETAFSINQEPYWYSTVRLQGLMWQKRGYKLQYNKEEEGYEYWAVNNENWKMELRRDLSIIGQINFREAWQYKSRGEWKIIGQWYETPGEYREKEKQFWFHWRIALCSCNKTRWDIREFMIGRHRWDLCKSCIQGEIVRNTEPGSLQRLALLHIAKGHVFQVMPLWKARRVTVQRFPWCRDPTGFTLPWSIQDCWNMESIFE</sequence>
<accession>A0A455LJE7</accession>
<evidence type="ECO:0000313" key="1">
    <source>
        <dbReference type="EMBL" id="AYG99052.1"/>
    </source>
</evidence>
<reference evidence="1" key="1">
    <citation type="submission" date="2018-05" db="EMBL/GenBank/DDBJ databases">
        <title>Small Ruminant Lentivirus in Piedmont: a whole genome approach.</title>
        <authorList>
            <person name="Bertolotti L."/>
            <person name="Colitti B."/>
            <person name="Rosati S."/>
        </authorList>
    </citation>
    <scope>NUCLEOTIDE SEQUENCE</scope>
    <source>
        <strain evidence="1">SRLV038</strain>
    </source>
</reference>
<proteinExistence type="predicted"/>